<dbReference type="Proteomes" id="UP001157502">
    <property type="component" value="Chromosome 7"/>
</dbReference>
<comment type="caution">
    <text evidence="1">The sequence shown here is derived from an EMBL/GenBank/DDBJ whole genome shotgun (WGS) entry which is preliminary data.</text>
</comment>
<keyword evidence="2" id="KW-1185">Reference proteome</keyword>
<accession>A0ACC2H0T8</accession>
<reference evidence="1" key="1">
    <citation type="submission" date="2021-05" db="EMBL/GenBank/DDBJ databases">
        <authorList>
            <person name="Pan Q."/>
            <person name="Jouanno E."/>
            <person name="Zahm M."/>
            <person name="Klopp C."/>
            <person name="Cabau C."/>
            <person name="Louis A."/>
            <person name="Berthelot C."/>
            <person name="Parey E."/>
            <person name="Roest Crollius H."/>
            <person name="Montfort J."/>
            <person name="Robinson-Rechavi M."/>
            <person name="Bouchez O."/>
            <person name="Lampietro C."/>
            <person name="Lopez Roques C."/>
            <person name="Donnadieu C."/>
            <person name="Postlethwait J."/>
            <person name="Bobe J."/>
            <person name="Dillon D."/>
            <person name="Chandos A."/>
            <person name="von Hippel F."/>
            <person name="Guiguen Y."/>
        </authorList>
    </citation>
    <scope>NUCLEOTIDE SEQUENCE</scope>
    <source>
        <strain evidence="1">YG-Jan2019</strain>
    </source>
</reference>
<proteinExistence type="predicted"/>
<name>A0ACC2H0T8_DALPE</name>
<gene>
    <name evidence="1" type="ORF">DPEC_G00089510</name>
</gene>
<evidence type="ECO:0000313" key="1">
    <source>
        <dbReference type="EMBL" id="KAJ8009498.1"/>
    </source>
</evidence>
<protein>
    <submittedName>
        <fullName evidence="1">Uncharacterized protein</fullName>
    </submittedName>
</protein>
<dbReference type="EMBL" id="CM055734">
    <property type="protein sequence ID" value="KAJ8009498.1"/>
    <property type="molecule type" value="Genomic_DNA"/>
</dbReference>
<evidence type="ECO:0000313" key="2">
    <source>
        <dbReference type="Proteomes" id="UP001157502"/>
    </source>
</evidence>
<sequence length="77" mass="8414">MNHNTSGCILSSNNHIIVPYYPNESVPRTSSSERAGERAAGSSSRVKPGPDAATRIFHIGLNPLSSRPTIHGREFRR</sequence>
<organism evidence="1 2">
    <name type="scientific">Dallia pectoralis</name>
    <name type="common">Alaska blackfish</name>
    <dbReference type="NCBI Taxonomy" id="75939"/>
    <lineage>
        <taxon>Eukaryota</taxon>
        <taxon>Metazoa</taxon>
        <taxon>Chordata</taxon>
        <taxon>Craniata</taxon>
        <taxon>Vertebrata</taxon>
        <taxon>Euteleostomi</taxon>
        <taxon>Actinopterygii</taxon>
        <taxon>Neopterygii</taxon>
        <taxon>Teleostei</taxon>
        <taxon>Protacanthopterygii</taxon>
        <taxon>Esociformes</taxon>
        <taxon>Umbridae</taxon>
        <taxon>Dallia</taxon>
    </lineage>
</organism>